<dbReference type="GO" id="GO:0008270">
    <property type="term" value="F:zinc ion binding"/>
    <property type="evidence" value="ECO:0007669"/>
    <property type="project" value="UniProtKB-KW"/>
</dbReference>
<feature type="domain" description="C2H2-type" evidence="3">
    <location>
        <begin position="43"/>
        <end position="70"/>
    </location>
</feature>
<keyword evidence="1" id="KW-0479">Metal-binding</keyword>
<accession>A0A9Q0CAW1</accession>
<evidence type="ECO:0000256" key="2">
    <source>
        <dbReference type="SAM" id="MobiDB-lite"/>
    </source>
</evidence>
<dbReference type="PROSITE" id="PS50157">
    <property type="entry name" value="ZINC_FINGER_C2H2_2"/>
    <property type="match status" value="1"/>
</dbReference>
<dbReference type="InterPro" id="IPR036236">
    <property type="entry name" value="Znf_C2H2_sf"/>
</dbReference>
<dbReference type="InterPro" id="IPR013087">
    <property type="entry name" value="Znf_C2H2_type"/>
</dbReference>
<proteinExistence type="predicted"/>
<dbReference type="SUPFAM" id="SSF57667">
    <property type="entry name" value="beta-beta-alpha zinc fingers"/>
    <property type="match status" value="1"/>
</dbReference>
<dbReference type="PANTHER" id="PTHR45730">
    <property type="entry name" value="ZINC FINGER PROTEIN JAGGED"/>
    <property type="match status" value="1"/>
</dbReference>
<dbReference type="AlphaFoldDB" id="A0A9Q0CAW1"/>
<evidence type="ECO:0000256" key="1">
    <source>
        <dbReference type="PROSITE-ProRule" id="PRU00042"/>
    </source>
</evidence>
<dbReference type="OrthoDB" id="1915958at2759"/>
<organism evidence="4 5">
    <name type="scientific">Rhynchospora breviuscula</name>
    <dbReference type="NCBI Taxonomy" id="2022672"/>
    <lineage>
        <taxon>Eukaryota</taxon>
        <taxon>Viridiplantae</taxon>
        <taxon>Streptophyta</taxon>
        <taxon>Embryophyta</taxon>
        <taxon>Tracheophyta</taxon>
        <taxon>Spermatophyta</taxon>
        <taxon>Magnoliopsida</taxon>
        <taxon>Liliopsida</taxon>
        <taxon>Poales</taxon>
        <taxon>Cyperaceae</taxon>
        <taxon>Cyperoideae</taxon>
        <taxon>Rhynchosporeae</taxon>
        <taxon>Rhynchospora</taxon>
    </lineage>
</organism>
<evidence type="ECO:0000313" key="4">
    <source>
        <dbReference type="EMBL" id="KAJ1690503.1"/>
    </source>
</evidence>
<keyword evidence="5" id="KW-1185">Reference proteome</keyword>
<dbReference type="Proteomes" id="UP001151287">
    <property type="component" value="Unassembled WGS sequence"/>
</dbReference>
<sequence>MEAPPSPLNLNSPESVDLSLTLANTHTHPESPPCHGEKDVRLFPCLFCNKKFLKSQALGGHQNAHKKERSIGWNAHLYQIPPPTACIPPYPIVSSHGCRPVQPMGYYAPTDAYPVPRFATHLPLLASVSTSRAVTTAVDPPAGCNEMVDLMNWQCGSHPTTGDTLHDAYGGGREDPSNVDLNLRL</sequence>
<dbReference type="PROSITE" id="PS00028">
    <property type="entry name" value="ZINC_FINGER_C2H2_1"/>
    <property type="match status" value="1"/>
</dbReference>
<feature type="region of interest" description="Disordered" evidence="2">
    <location>
        <begin position="164"/>
        <end position="185"/>
    </location>
</feature>
<gene>
    <name evidence="4" type="ORF">LUZ63_014658</name>
</gene>
<dbReference type="EMBL" id="JAMQYH010000004">
    <property type="protein sequence ID" value="KAJ1690503.1"/>
    <property type="molecule type" value="Genomic_DNA"/>
</dbReference>
<name>A0A9Q0CAW1_9POAL</name>
<evidence type="ECO:0000313" key="5">
    <source>
        <dbReference type="Proteomes" id="UP001151287"/>
    </source>
</evidence>
<protein>
    <recommendedName>
        <fullName evidence="3">C2H2-type domain-containing protein</fullName>
    </recommendedName>
</protein>
<keyword evidence="1" id="KW-0862">Zinc</keyword>
<evidence type="ECO:0000259" key="3">
    <source>
        <dbReference type="PROSITE" id="PS50157"/>
    </source>
</evidence>
<comment type="caution">
    <text evidence="4">The sequence shown here is derived from an EMBL/GenBank/DDBJ whole genome shotgun (WGS) entry which is preliminary data.</text>
</comment>
<reference evidence="4" key="1">
    <citation type="journal article" date="2022" name="Cell">
        <title>Repeat-based holocentromeres influence genome architecture and karyotype evolution.</title>
        <authorList>
            <person name="Hofstatter P.G."/>
            <person name="Thangavel G."/>
            <person name="Lux T."/>
            <person name="Neumann P."/>
            <person name="Vondrak T."/>
            <person name="Novak P."/>
            <person name="Zhang M."/>
            <person name="Costa L."/>
            <person name="Castellani M."/>
            <person name="Scott A."/>
            <person name="Toegelov H."/>
            <person name="Fuchs J."/>
            <person name="Mata-Sucre Y."/>
            <person name="Dias Y."/>
            <person name="Vanzela A.L.L."/>
            <person name="Huettel B."/>
            <person name="Almeida C.C.S."/>
            <person name="Simkova H."/>
            <person name="Souza G."/>
            <person name="Pedrosa-Harand A."/>
            <person name="Macas J."/>
            <person name="Mayer K.F.X."/>
            <person name="Houben A."/>
            <person name="Marques A."/>
        </authorList>
    </citation>
    <scope>NUCLEOTIDE SEQUENCE</scope>
    <source>
        <strain evidence="4">RhyBre1mFocal</strain>
    </source>
</reference>
<dbReference type="InterPro" id="IPR045320">
    <property type="entry name" value="JAGGED/SL1-like"/>
</dbReference>
<dbReference type="Gene3D" id="3.30.160.60">
    <property type="entry name" value="Classic Zinc Finger"/>
    <property type="match status" value="1"/>
</dbReference>
<dbReference type="GO" id="GO:0003700">
    <property type="term" value="F:DNA-binding transcription factor activity"/>
    <property type="evidence" value="ECO:0007669"/>
    <property type="project" value="InterPro"/>
</dbReference>
<dbReference type="PANTHER" id="PTHR45730:SF108">
    <property type="entry name" value="PROTEIN LATE FLOWERING"/>
    <property type="match status" value="1"/>
</dbReference>
<keyword evidence="1" id="KW-0863">Zinc-finger</keyword>